<dbReference type="Proteomes" id="UP001153269">
    <property type="component" value="Unassembled WGS sequence"/>
</dbReference>
<proteinExistence type="predicted"/>
<reference evidence="1" key="1">
    <citation type="submission" date="2020-03" db="EMBL/GenBank/DDBJ databases">
        <authorList>
            <person name="Weist P."/>
        </authorList>
    </citation>
    <scope>NUCLEOTIDE SEQUENCE</scope>
</reference>
<gene>
    <name evidence="1" type="ORF">PLEPLA_LOCUS38514</name>
</gene>
<keyword evidence="2" id="KW-1185">Reference proteome</keyword>
<name>A0A9N7VK56_PLEPL</name>
<protein>
    <submittedName>
        <fullName evidence="1">Uncharacterized protein</fullName>
    </submittedName>
</protein>
<evidence type="ECO:0000313" key="1">
    <source>
        <dbReference type="EMBL" id="CAB1450822.1"/>
    </source>
</evidence>
<evidence type="ECO:0000313" key="2">
    <source>
        <dbReference type="Proteomes" id="UP001153269"/>
    </source>
</evidence>
<comment type="caution">
    <text evidence="1">The sequence shown here is derived from an EMBL/GenBank/DDBJ whole genome shotgun (WGS) entry which is preliminary data.</text>
</comment>
<organism evidence="1 2">
    <name type="scientific">Pleuronectes platessa</name>
    <name type="common">European plaice</name>
    <dbReference type="NCBI Taxonomy" id="8262"/>
    <lineage>
        <taxon>Eukaryota</taxon>
        <taxon>Metazoa</taxon>
        <taxon>Chordata</taxon>
        <taxon>Craniata</taxon>
        <taxon>Vertebrata</taxon>
        <taxon>Euteleostomi</taxon>
        <taxon>Actinopterygii</taxon>
        <taxon>Neopterygii</taxon>
        <taxon>Teleostei</taxon>
        <taxon>Neoteleostei</taxon>
        <taxon>Acanthomorphata</taxon>
        <taxon>Carangaria</taxon>
        <taxon>Pleuronectiformes</taxon>
        <taxon>Pleuronectoidei</taxon>
        <taxon>Pleuronectidae</taxon>
        <taxon>Pleuronectes</taxon>
    </lineage>
</organism>
<feature type="non-terminal residue" evidence="1">
    <location>
        <position position="188"/>
    </location>
</feature>
<sequence>PIKPETELNFCPSSTRLIFLTAAKVLNPSILLPVSSVLVQRLSFGVCRNQTPGHVCLRGEAPMAAMSLGADGQVRTETRPGGNECRRGTPPNTWVWSWARGGPVGLVPRCSSSPHYQLISAVGACVTAQPCSCGAARLPDKQHAPSLSSLTTTTTLWQPPAAGPFVPPLPPPVSRLILPLSLLALASA</sequence>
<accession>A0A9N7VK56</accession>
<dbReference type="AlphaFoldDB" id="A0A9N7VK56"/>
<dbReference type="EMBL" id="CADEAL010004068">
    <property type="protein sequence ID" value="CAB1450822.1"/>
    <property type="molecule type" value="Genomic_DNA"/>
</dbReference>